<dbReference type="AlphaFoldDB" id="A0AA49GP58"/>
<organism evidence="1">
    <name type="scientific">Roseihalotalea indica</name>
    <dbReference type="NCBI Taxonomy" id="2867963"/>
    <lineage>
        <taxon>Bacteria</taxon>
        <taxon>Pseudomonadati</taxon>
        <taxon>Bacteroidota</taxon>
        <taxon>Cytophagia</taxon>
        <taxon>Cytophagales</taxon>
        <taxon>Catalimonadaceae</taxon>
        <taxon>Roseihalotalea</taxon>
    </lineage>
</organism>
<reference evidence="1" key="1">
    <citation type="journal article" date="2023" name="Comput. Struct. Biotechnol. J.">
        <title>Discovery of a novel marine Bacteroidetes with a rich repertoire of carbohydrate-active enzymes.</title>
        <authorList>
            <person name="Chen B."/>
            <person name="Liu G."/>
            <person name="Chen Q."/>
            <person name="Wang H."/>
            <person name="Liu L."/>
            <person name="Tang K."/>
        </authorList>
    </citation>
    <scope>NUCLEOTIDE SEQUENCE</scope>
    <source>
        <strain evidence="1">TK19036</strain>
    </source>
</reference>
<gene>
    <name evidence="1" type="ORF">K4G66_25825</name>
</gene>
<reference evidence="1" key="2">
    <citation type="journal article" date="2024" name="Antonie Van Leeuwenhoek">
        <title>Roseihalotalea indica gen. nov., sp. nov., a halophilic Bacteroidetes from mesopelagic Southwest Indian Ocean with higher carbohydrate metabolic potential.</title>
        <authorList>
            <person name="Chen B."/>
            <person name="Zhang M."/>
            <person name="Lin D."/>
            <person name="Ye J."/>
            <person name="Tang K."/>
        </authorList>
    </citation>
    <scope>NUCLEOTIDE SEQUENCE</scope>
    <source>
        <strain evidence="1">TK19036</strain>
    </source>
</reference>
<sequence length="201" mass="24031">MAHYSLTDKELDYLSDTDFLRTKNTIYQKTDQMLSATHQLLREYLSEHSLNFPDGVLIQGGKISRGENYRELPYHVLDFPRKFTREDIFTVRSMVWWGHHLSLTLHIAGDSFDKYKSQLSSKLPLLQAWDWKVCIGDDPWQYHQEESYFQPARRFQEVPWSDWIMKRSWCKLATFTPLNDWEQLPDKAVIFLERIVQLLNL</sequence>
<evidence type="ECO:0000313" key="1">
    <source>
        <dbReference type="EMBL" id="WKN35791.1"/>
    </source>
</evidence>
<protein>
    <submittedName>
        <fullName evidence="1">Uncharacterized protein</fullName>
    </submittedName>
</protein>
<name>A0AA49GP58_9BACT</name>
<accession>A0AA49GP58</accession>
<dbReference type="EMBL" id="CP120682">
    <property type="protein sequence ID" value="WKN35791.1"/>
    <property type="molecule type" value="Genomic_DNA"/>
</dbReference>
<proteinExistence type="predicted"/>